<sequence>MGTASRFYAEILEKGSGLAHIITQAECEIFLGARVPDILNTNLRADQVSISTAGRLHHANEYTTSRVHGNQAVNDIVDPARALELVDAGATLILANVESWLPSVIKLGDALRQELGSDVQAHVFLTGSDRRGIPPHADGEDNFLIQLEGVKEWRIWESTNTSVRYVTEAELGEPTCTVRLEPGDILYFPVGWIHSATAGSPGSTHVTFQVVPTPLAEAIADQLYDALSTRLGDRFAPVPVTEPLSREMLDDLVQRLIEHTDRRDQ</sequence>
<keyword evidence="3" id="KW-0408">Iron</keyword>
<evidence type="ECO:0000259" key="4">
    <source>
        <dbReference type="PROSITE" id="PS51184"/>
    </source>
</evidence>
<dbReference type="SUPFAM" id="SSF51197">
    <property type="entry name" value="Clavaminate synthase-like"/>
    <property type="match status" value="1"/>
</dbReference>
<comment type="cofactor">
    <cofactor evidence="1">
        <name>Fe(2+)</name>
        <dbReference type="ChEBI" id="CHEBI:29033"/>
    </cofactor>
</comment>
<dbReference type="Pfam" id="PF08007">
    <property type="entry name" value="JmjC_2"/>
    <property type="match status" value="1"/>
</dbReference>
<evidence type="ECO:0000256" key="1">
    <source>
        <dbReference type="ARBA" id="ARBA00001954"/>
    </source>
</evidence>
<dbReference type="PANTHER" id="PTHR13096:SF8">
    <property type="entry name" value="RIBOSOMAL OXYGENASE 1"/>
    <property type="match status" value="1"/>
</dbReference>
<keyword evidence="2" id="KW-0479">Metal-binding</keyword>
<comment type="caution">
    <text evidence="5">The sequence shown here is derived from an EMBL/GenBank/DDBJ whole genome shotgun (WGS) entry which is preliminary data.</text>
</comment>
<dbReference type="InterPro" id="IPR039994">
    <property type="entry name" value="NO66-like"/>
</dbReference>
<dbReference type="PROSITE" id="PS51184">
    <property type="entry name" value="JMJC"/>
    <property type="match status" value="1"/>
</dbReference>
<dbReference type="PANTHER" id="PTHR13096">
    <property type="entry name" value="MINA53 MYC INDUCED NUCLEAR ANTIGEN"/>
    <property type="match status" value="1"/>
</dbReference>
<proteinExistence type="predicted"/>
<accession>A0ABR7LR01</accession>
<name>A0ABR7LR01_9ACTN</name>
<dbReference type="Gene3D" id="2.60.120.650">
    <property type="entry name" value="Cupin"/>
    <property type="match status" value="1"/>
</dbReference>
<keyword evidence="6" id="KW-1185">Reference proteome</keyword>
<evidence type="ECO:0000313" key="6">
    <source>
        <dbReference type="Proteomes" id="UP000805614"/>
    </source>
</evidence>
<protein>
    <recommendedName>
        <fullName evidence="4">JmjC domain-containing protein</fullName>
    </recommendedName>
</protein>
<evidence type="ECO:0000256" key="3">
    <source>
        <dbReference type="ARBA" id="ARBA00023004"/>
    </source>
</evidence>
<dbReference type="RefSeq" id="WP_187244285.1">
    <property type="nucleotide sequence ID" value="NZ_BAAAOK010000005.1"/>
</dbReference>
<dbReference type="EMBL" id="JABVEC010000012">
    <property type="protein sequence ID" value="MBC6467267.1"/>
    <property type="molecule type" value="Genomic_DNA"/>
</dbReference>
<reference evidence="5 6" key="1">
    <citation type="submission" date="2020-06" db="EMBL/GenBank/DDBJ databases">
        <title>Actinomadura xiongansis sp. nov., isolated from soil of Baiyangdian.</title>
        <authorList>
            <person name="Zhang X."/>
        </authorList>
    </citation>
    <scope>NUCLEOTIDE SEQUENCE [LARGE SCALE GENOMIC DNA]</scope>
    <source>
        <strain evidence="5 6">HBUM206468</strain>
    </source>
</reference>
<evidence type="ECO:0000313" key="5">
    <source>
        <dbReference type="EMBL" id="MBC6467267.1"/>
    </source>
</evidence>
<dbReference type="Proteomes" id="UP000805614">
    <property type="component" value="Unassembled WGS sequence"/>
</dbReference>
<gene>
    <name evidence="5" type="ORF">HKK74_17430</name>
</gene>
<evidence type="ECO:0000256" key="2">
    <source>
        <dbReference type="ARBA" id="ARBA00022723"/>
    </source>
</evidence>
<feature type="domain" description="JmjC" evidence="4">
    <location>
        <begin position="90"/>
        <end position="228"/>
    </location>
</feature>
<dbReference type="InterPro" id="IPR003347">
    <property type="entry name" value="JmjC_dom"/>
</dbReference>
<organism evidence="5 6">
    <name type="scientific">Actinomadura alba</name>
    <dbReference type="NCBI Taxonomy" id="406431"/>
    <lineage>
        <taxon>Bacteria</taxon>
        <taxon>Bacillati</taxon>
        <taxon>Actinomycetota</taxon>
        <taxon>Actinomycetes</taxon>
        <taxon>Streptosporangiales</taxon>
        <taxon>Thermomonosporaceae</taxon>
        <taxon>Actinomadura</taxon>
    </lineage>
</organism>